<evidence type="ECO:0000256" key="5">
    <source>
        <dbReference type="ARBA" id="ARBA00022023"/>
    </source>
</evidence>
<dbReference type="PANTHER" id="PTHR42944:SF1">
    <property type="entry name" value="ADENINE DNA GLYCOSYLASE"/>
    <property type="match status" value="1"/>
</dbReference>
<keyword evidence="10 14" id="KW-0408">Iron</keyword>
<dbReference type="KEGG" id="ome:OLMES_4156"/>
<gene>
    <name evidence="16" type="ORF">OLMES_4156</name>
</gene>
<keyword evidence="8 14" id="KW-0227">DNA damage</keyword>
<evidence type="ECO:0000256" key="10">
    <source>
        <dbReference type="ARBA" id="ARBA00023004"/>
    </source>
</evidence>
<evidence type="ECO:0000256" key="12">
    <source>
        <dbReference type="ARBA" id="ARBA00023204"/>
    </source>
</evidence>
<dbReference type="EC" id="3.2.2.31" evidence="4 14"/>
<dbReference type="Proteomes" id="UP000196027">
    <property type="component" value="Chromosome"/>
</dbReference>
<dbReference type="Gene3D" id="1.10.1670.10">
    <property type="entry name" value="Helix-hairpin-Helix base-excision DNA repair enzymes (C-terminal)"/>
    <property type="match status" value="1"/>
</dbReference>
<evidence type="ECO:0000256" key="8">
    <source>
        <dbReference type="ARBA" id="ARBA00022763"/>
    </source>
</evidence>
<comment type="cofactor">
    <cofactor evidence="14">
        <name>[4Fe-4S] cluster</name>
        <dbReference type="ChEBI" id="CHEBI:49883"/>
    </cofactor>
    <text evidence="14">Binds 1 [4Fe-4S] cluster.</text>
</comment>
<dbReference type="PANTHER" id="PTHR42944">
    <property type="entry name" value="ADENINE DNA GLYCOSYLASE"/>
    <property type="match status" value="1"/>
</dbReference>
<dbReference type="Pfam" id="PF00730">
    <property type="entry name" value="HhH-GPD"/>
    <property type="match status" value="1"/>
</dbReference>
<dbReference type="GO" id="GO:0006284">
    <property type="term" value="P:base-excision repair"/>
    <property type="evidence" value="ECO:0007669"/>
    <property type="project" value="UniProtKB-UniRule"/>
</dbReference>
<dbReference type="CDD" id="cd03431">
    <property type="entry name" value="NUDIX_DNA_Glycosylase_C-MutY"/>
    <property type="match status" value="1"/>
</dbReference>
<dbReference type="RefSeq" id="WP_087462978.1">
    <property type="nucleotide sequence ID" value="NZ_CP021425.1"/>
</dbReference>
<dbReference type="InterPro" id="IPR023170">
    <property type="entry name" value="HhH_base_excis_C"/>
</dbReference>
<dbReference type="SMART" id="SM00478">
    <property type="entry name" value="ENDO3c"/>
    <property type="match status" value="1"/>
</dbReference>
<dbReference type="GO" id="GO:0032357">
    <property type="term" value="F:oxidized purine DNA binding"/>
    <property type="evidence" value="ECO:0007669"/>
    <property type="project" value="TreeGrafter"/>
</dbReference>
<name>A0A1Y0IFK7_9GAMM</name>
<keyword evidence="6" id="KW-0004">4Fe-4S</keyword>
<dbReference type="InterPro" id="IPR004036">
    <property type="entry name" value="Endonuclease-III-like_CS2"/>
</dbReference>
<accession>A0A1Y0IFK7</accession>
<dbReference type="AlphaFoldDB" id="A0A1Y0IFK7"/>
<dbReference type="FunFam" id="1.10.1670.10:FF:000002">
    <property type="entry name" value="Adenine DNA glycosylase"/>
    <property type="match status" value="1"/>
</dbReference>
<comment type="similarity">
    <text evidence="3 14">Belongs to the Nth/MutY family.</text>
</comment>
<dbReference type="GO" id="GO:0035485">
    <property type="term" value="F:adenine/guanine mispair binding"/>
    <property type="evidence" value="ECO:0007669"/>
    <property type="project" value="TreeGrafter"/>
</dbReference>
<dbReference type="PROSITE" id="PS01155">
    <property type="entry name" value="ENDONUCLEASE_III_2"/>
    <property type="match status" value="1"/>
</dbReference>
<evidence type="ECO:0000259" key="15">
    <source>
        <dbReference type="SMART" id="SM00478"/>
    </source>
</evidence>
<dbReference type="SUPFAM" id="SSF48150">
    <property type="entry name" value="DNA-glycosylase"/>
    <property type="match status" value="1"/>
</dbReference>
<dbReference type="CDD" id="cd00056">
    <property type="entry name" value="ENDO3c"/>
    <property type="match status" value="1"/>
</dbReference>
<dbReference type="Pfam" id="PF14815">
    <property type="entry name" value="NUDIX_4"/>
    <property type="match status" value="1"/>
</dbReference>
<evidence type="ECO:0000256" key="14">
    <source>
        <dbReference type="RuleBase" id="RU365096"/>
    </source>
</evidence>
<dbReference type="InterPro" id="IPR003265">
    <property type="entry name" value="HhH-GPD_domain"/>
</dbReference>
<evidence type="ECO:0000256" key="7">
    <source>
        <dbReference type="ARBA" id="ARBA00022723"/>
    </source>
</evidence>
<organism evidence="16 17">
    <name type="scientific">Oleiphilus messinensis</name>
    <dbReference type="NCBI Taxonomy" id="141451"/>
    <lineage>
        <taxon>Bacteria</taxon>
        <taxon>Pseudomonadati</taxon>
        <taxon>Pseudomonadota</taxon>
        <taxon>Gammaproteobacteria</taxon>
        <taxon>Oceanospirillales</taxon>
        <taxon>Oleiphilaceae</taxon>
        <taxon>Oleiphilus</taxon>
    </lineage>
</organism>
<dbReference type="GO" id="GO:0051539">
    <property type="term" value="F:4 iron, 4 sulfur cluster binding"/>
    <property type="evidence" value="ECO:0007669"/>
    <property type="project" value="UniProtKB-UniRule"/>
</dbReference>
<evidence type="ECO:0000256" key="1">
    <source>
        <dbReference type="ARBA" id="ARBA00000843"/>
    </source>
</evidence>
<dbReference type="GO" id="GO:0006298">
    <property type="term" value="P:mismatch repair"/>
    <property type="evidence" value="ECO:0007669"/>
    <property type="project" value="TreeGrafter"/>
</dbReference>
<evidence type="ECO:0000256" key="13">
    <source>
        <dbReference type="ARBA" id="ARBA00023295"/>
    </source>
</evidence>
<keyword evidence="11" id="KW-0411">Iron-sulfur</keyword>
<dbReference type="NCBIfam" id="TIGR01084">
    <property type="entry name" value="mutY"/>
    <property type="match status" value="1"/>
</dbReference>
<reference evidence="16 17" key="1">
    <citation type="submission" date="2017-05" db="EMBL/GenBank/DDBJ databases">
        <title>Genomic insights into alkan degradation activity of Oleiphilus messinensis.</title>
        <authorList>
            <person name="Kozyavkin S.A."/>
            <person name="Slesarev A.I."/>
            <person name="Golyshin P.N."/>
            <person name="Korzhenkov A."/>
            <person name="Golyshina O.N."/>
            <person name="Toshchakov S.V."/>
        </authorList>
    </citation>
    <scope>NUCLEOTIDE SEQUENCE [LARGE SCALE GENOMIC DNA]</scope>
    <source>
        <strain evidence="16 17">ME102</strain>
    </source>
</reference>
<evidence type="ECO:0000256" key="2">
    <source>
        <dbReference type="ARBA" id="ARBA00002933"/>
    </source>
</evidence>
<protein>
    <recommendedName>
        <fullName evidence="5 14">Adenine DNA glycosylase</fullName>
        <ecNumber evidence="4 14">3.2.2.31</ecNumber>
    </recommendedName>
</protein>
<dbReference type="InterPro" id="IPR044298">
    <property type="entry name" value="MIG/MutY"/>
</dbReference>
<dbReference type="GO" id="GO:0034039">
    <property type="term" value="F:8-oxo-7,8-dihydroguanine DNA N-glycosylase activity"/>
    <property type="evidence" value="ECO:0007669"/>
    <property type="project" value="TreeGrafter"/>
</dbReference>
<dbReference type="InterPro" id="IPR005760">
    <property type="entry name" value="A/G_AdeGlyc_MutY"/>
</dbReference>
<dbReference type="EMBL" id="CP021425">
    <property type="protein sequence ID" value="ARU58173.1"/>
    <property type="molecule type" value="Genomic_DNA"/>
</dbReference>
<evidence type="ECO:0000256" key="3">
    <source>
        <dbReference type="ARBA" id="ARBA00008343"/>
    </source>
</evidence>
<dbReference type="OrthoDB" id="9802365at2"/>
<evidence type="ECO:0000256" key="6">
    <source>
        <dbReference type="ARBA" id="ARBA00022485"/>
    </source>
</evidence>
<dbReference type="InterPro" id="IPR011257">
    <property type="entry name" value="DNA_glycosylase"/>
</dbReference>
<keyword evidence="17" id="KW-1185">Reference proteome</keyword>
<evidence type="ECO:0000256" key="11">
    <source>
        <dbReference type="ARBA" id="ARBA00023014"/>
    </source>
</evidence>
<keyword evidence="13 14" id="KW-0326">Glycosidase</keyword>
<dbReference type="Gene3D" id="1.10.340.30">
    <property type="entry name" value="Hypothetical protein, domain 2"/>
    <property type="match status" value="1"/>
</dbReference>
<comment type="function">
    <text evidence="2">Adenine glycosylase active on G-A mispairs. MutY also corrects error-prone DNA synthesis past GO lesions which are due to the oxidatively damaged form of guanine: 7,8-dihydro-8-oxoguanine (8-oxo-dGTP).</text>
</comment>
<dbReference type="InterPro" id="IPR029119">
    <property type="entry name" value="MutY_C"/>
</dbReference>
<dbReference type="FunFam" id="1.10.340.30:FF:000002">
    <property type="entry name" value="Adenine DNA glycosylase"/>
    <property type="match status" value="1"/>
</dbReference>
<sequence length="407" mass="45950">MTRQISLFEMMPSDNPSFSFSEKLLHWFDQFGRKNLPWQHNKTAYRVWISEIMLQQTQVTTVIPYYERFMQRFPDIESLAQASVDEVLSYWAGLGYYARGRNLHKAAVTVMENFAGEFPDKLEDIQSLPGIGQSTAGAIASIALKQRAPILDGNVKRVLARFAAIEGWTGEKSVSNQLWKLADELTPHQRVDEYTQAIMDLGASLCSRRNPDCGQCPMQSACKAFAQGRQNELPTPKPKSKNPVKEAWILAIRDAHGRLLFQKRPPTGIWGGLWSLPQVERDLNIAQLPDYIASQLGLQGQYKAEATPFEHQFSHFKLVLHPILFECENPVSEAVGEYSLEGIVSHEVQGSYKIQEAHKIQEGFTDSQFYSRAQWREIGLPAPIKKLLGSGSLPIKEQIELGITEDS</sequence>
<proteinExistence type="inferred from homology"/>
<evidence type="ECO:0000256" key="4">
    <source>
        <dbReference type="ARBA" id="ARBA00012045"/>
    </source>
</evidence>
<keyword evidence="7" id="KW-0479">Metal-binding</keyword>
<keyword evidence="9" id="KW-0378">Hydrolase</keyword>
<keyword evidence="12" id="KW-0234">DNA repair</keyword>
<comment type="catalytic activity">
    <reaction evidence="1 14">
        <text>Hydrolyzes free adenine bases from 7,8-dihydro-8-oxoguanine:adenine mismatched double-stranded DNA, leaving an apurinic site.</text>
        <dbReference type="EC" id="3.2.2.31"/>
    </reaction>
</comment>
<dbReference type="GO" id="GO:0046872">
    <property type="term" value="F:metal ion binding"/>
    <property type="evidence" value="ECO:0007669"/>
    <property type="project" value="UniProtKB-UniRule"/>
</dbReference>
<dbReference type="Gene3D" id="3.90.79.10">
    <property type="entry name" value="Nucleoside Triphosphate Pyrophosphohydrolase"/>
    <property type="match status" value="1"/>
</dbReference>
<dbReference type="InterPro" id="IPR015797">
    <property type="entry name" value="NUDIX_hydrolase-like_dom_sf"/>
</dbReference>
<dbReference type="GO" id="GO:0000701">
    <property type="term" value="F:purine-specific mismatch base pair DNA N-glycosylase activity"/>
    <property type="evidence" value="ECO:0007669"/>
    <property type="project" value="UniProtKB-EC"/>
</dbReference>
<evidence type="ECO:0000313" key="17">
    <source>
        <dbReference type="Proteomes" id="UP000196027"/>
    </source>
</evidence>
<evidence type="ECO:0000256" key="9">
    <source>
        <dbReference type="ARBA" id="ARBA00022801"/>
    </source>
</evidence>
<evidence type="ECO:0000313" key="16">
    <source>
        <dbReference type="EMBL" id="ARU58173.1"/>
    </source>
</evidence>
<dbReference type="InterPro" id="IPR000445">
    <property type="entry name" value="HhH_motif"/>
</dbReference>
<dbReference type="Pfam" id="PF00633">
    <property type="entry name" value="HHH"/>
    <property type="match status" value="1"/>
</dbReference>
<dbReference type="SUPFAM" id="SSF55811">
    <property type="entry name" value="Nudix"/>
    <property type="match status" value="1"/>
</dbReference>
<feature type="domain" description="HhH-GPD" evidence="15">
    <location>
        <begin position="53"/>
        <end position="204"/>
    </location>
</feature>